<dbReference type="Proteomes" id="UP000102606">
    <property type="component" value="Segment"/>
</dbReference>
<evidence type="ECO:0000313" key="10">
    <source>
        <dbReference type="Proteomes" id="UP000102606"/>
    </source>
</evidence>
<dbReference type="GO" id="GO:0008270">
    <property type="term" value="F:zinc ion binding"/>
    <property type="evidence" value="ECO:0007669"/>
    <property type="project" value="UniProtKB-KW"/>
</dbReference>
<name>A0A0H4M8S1_SUHV</name>
<dbReference type="InterPro" id="IPR002597">
    <property type="entry name" value="Herpes_env"/>
</dbReference>
<protein>
    <recommendedName>
        <fullName evidence="8">Packaging protein UL32</fullName>
    </recommendedName>
</protein>
<organism evidence="9 10">
    <name type="scientific">Suid herpesvirus 1</name>
    <name type="common">SuHV-1</name>
    <name type="synonym">Pseudorabies virus</name>
    <dbReference type="NCBI Taxonomy" id="10345"/>
    <lineage>
        <taxon>Viruses</taxon>
        <taxon>Duplodnaviria</taxon>
        <taxon>Heunggongvirae</taxon>
        <taxon>Peploviricota</taxon>
        <taxon>Herviviricetes</taxon>
        <taxon>Herpesvirales</taxon>
        <taxon>Orthoherpesviridae</taxon>
        <taxon>Alphaherpesvirinae</taxon>
        <taxon>Varicellovirus</taxon>
        <taxon>Varicellovirus suidalpha1</taxon>
    </lineage>
</organism>
<evidence type="ECO:0000256" key="4">
    <source>
        <dbReference type="ARBA" id="ARBA00022723"/>
    </source>
</evidence>
<dbReference type="Pfam" id="PF01673">
    <property type="entry name" value="Herpes_env"/>
    <property type="match status" value="1"/>
</dbReference>
<dbReference type="GO" id="GO:0042025">
    <property type="term" value="C:host cell nucleus"/>
    <property type="evidence" value="ECO:0007669"/>
    <property type="project" value="UniProtKB-SubCell"/>
</dbReference>
<keyword evidence="5" id="KW-0863">Zinc-finger</keyword>
<keyword evidence="7 8" id="KW-1035">Host cytoplasm</keyword>
<comment type="function">
    <text evidence="1 8">Plays a role in efficient localization of neo-synthesized capsids to nuclear replication compartments, thereby controlling cleavage and packaging of virus genomic DNA.</text>
</comment>
<keyword evidence="6" id="KW-0862">Zinc</keyword>
<gene>
    <name evidence="9" type="primary">UL32</name>
</gene>
<accession>A0A0H4M8S1</accession>
<keyword evidence="4" id="KW-0479">Metal-binding</keyword>
<evidence type="ECO:0000256" key="8">
    <source>
        <dbReference type="RuleBase" id="RU364029"/>
    </source>
</evidence>
<dbReference type="EMBL" id="KP257591">
    <property type="protein sequence ID" value="AKP23829.1"/>
    <property type="molecule type" value="Genomic_DNA"/>
</dbReference>
<evidence type="ECO:0000256" key="1">
    <source>
        <dbReference type="ARBA" id="ARBA00002104"/>
    </source>
</evidence>
<evidence type="ECO:0000256" key="5">
    <source>
        <dbReference type="ARBA" id="ARBA00022771"/>
    </source>
</evidence>
<sequence length="473" mass="51837">MGWSEDAFEAPYTAFDPALLTKNDALFRELIFAAHVMLDEEDSPAGFVEAAAAPLALDEPCRVCRTIDVYRRERSLAPPWLADYAALCAKALACPPCATAVFVAAFEFVYVMDKHFRGRASLQRAFATRVLTLVDVQRHFFLHGCFRTVGDKIRFSNQSFLVQAATRAMFFTVADARAPPSLGGWKDHTGDEACAGCCAAAEREDDAYERAAVAAAGGGGGGGAEDADAGGPGYADLAMLLLGNVATGEPNAQTDAAEERRHRAVDEYWAEHEGFLARNTAAAYARYRAVDATLGPVLALALKHVRGRNRTHGECLLCNMLLTRAHWLALRRFRRRVLSYSENNAGLFDCIEPVLEGFAADARFLALMRAAGPRAVYKHLFCDPLCAVAERQADPRVLFERGDALRKAQIAAENRFEGRVCGELWTLAYVFKAYQLFPPKPTARAAFLRDAHALLRRHGLALVSLEHTLGSYV</sequence>
<reference evidence="9 10" key="1">
    <citation type="journal article" date="2015" name="Virology">
        <title>Genomic characterization of emergent pseudorabies virus in China reveals marked sequence divergence: Evidence for the existence of two major genotypes.</title>
        <authorList>
            <person name="Ye C."/>
            <person name="Zhang Q.Z."/>
            <person name="Tian Z.J."/>
            <person name="Zheng H."/>
            <person name="Zhao K."/>
            <person name="Liu F."/>
            <person name="Guo J.C."/>
            <person name="Tong W."/>
            <person name="Jiang C.G."/>
            <person name="Wang S.J."/>
            <person name="Shi M."/>
            <person name="Chang X.B."/>
            <person name="Jiang Y.F."/>
            <person name="Peng J.M."/>
            <person name="Zhou Y.J."/>
            <person name="Tang Y.D."/>
            <person name="Sun M.X."/>
            <person name="Cai X.H."/>
            <person name="An T.Q."/>
            <person name="Tong G.Z."/>
        </authorList>
    </citation>
    <scope>NUCLEOTIDE SEQUENCE [LARGE SCALE GENOMIC DNA]</scope>
    <source>
        <strain evidence="9">JS-2012</strain>
    </source>
</reference>
<evidence type="ECO:0000256" key="2">
    <source>
        <dbReference type="ARBA" id="ARBA00005235"/>
    </source>
</evidence>
<dbReference type="GO" id="GO:0030430">
    <property type="term" value="C:host cell cytoplasm"/>
    <property type="evidence" value="ECO:0007669"/>
    <property type="project" value="UniProtKB-SubCell"/>
</dbReference>
<evidence type="ECO:0000313" key="9">
    <source>
        <dbReference type="EMBL" id="AKP23829.1"/>
    </source>
</evidence>
<keyword evidence="3 8" id="KW-1048">Host nucleus</keyword>
<dbReference type="PROSITE" id="PS51988">
    <property type="entry name" value="HERPESVIRUS_UL32"/>
    <property type="match status" value="1"/>
</dbReference>
<evidence type="ECO:0000256" key="3">
    <source>
        <dbReference type="ARBA" id="ARBA00022562"/>
    </source>
</evidence>
<dbReference type="GO" id="GO:0019031">
    <property type="term" value="C:viral envelope"/>
    <property type="evidence" value="ECO:0007669"/>
    <property type="project" value="InterPro"/>
</dbReference>
<comment type="subcellular location">
    <subcellularLocation>
        <location evidence="8">Host cytoplasm</location>
    </subcellularLocation>
    <subcellularLocation>
        <location evidence="8">Host nucleus</location>
    </subcellularLocation>
</comment>
<evidence type="ECO:0000256" key="6">
    <source>
        <dbReference type="ARBA" id="ARBA00022833"/>
    </source>
</evidence>
<proteinExistence type="inferred from homology"/>
<evidence type="ECO:0000256" key="7">
    <source>
        <dbReference type="ARBA" id="ARBA00023200"/>
    </source>
</evidence>
<comment type="similarity">
    <text evidence="2 8">Belongs to the herpesviridae UL32 protein family.</text>
</comment>